<reference evidence="1" key="1">
    <citation type="journal article" date="2015" name="Nature">
        <title>Complex archaea that bridge the gap between prokaryotes and eukaryotes.</title>
        <authorList>
            <person name="Spang A."/>
            <person name="Saw J.H."/>
            <person name="Jorgensen S.L."/>
            <person name="Zaremba-Niedzwiedzka K."/>
            <person name="Martijn J."/>
            <person name="Lind A.E."/>
            <person name="van Eijk R."/>
            <person name="Schleper C."/>
            <person name="Guy L."/>
            <person name="Ettema T.J."/>
        </authorList>
    </citation>
    <scope>NUCLEOTIDE SEQUENCE</scope>
</reference>
<dbReference type="SUPFAM" id="SSF53335">
    <property type="entry name" value="S-adenosyl-L-methionine-dependent methyltransferases"/>
    <property type="match status" value="1"/>
</dbReference>
<accession>A0A0F9FMF0</accession>
<dbReference type="EMBL" id="LAZR01029817">
    <property type="protein sequence ID" value="KKL58460.1"/>
    <property type="molecule type" value="Genomic_DNA"/>
</dbReference>
<dbReference type="Gene3D" id="3.40.50.150">
    <property type="entry name" value="Vaccinia Virus protein VP39"/>
    <property type="match status" value="1"/>
</dbReference>
<proteinExistence type="predicted"/>
<feature type="non-terminal residue" evidence="1">
    <location>
        <position position="1"/>
    </location>
</feature>
<gene>
    <name evidence="1" type="ORF">LCGC14_2225130</name>
</gene>
<protein>
    <recommendedName>
        <fullName evidence="2">Methyltransferase FkbM domain-containing protein</fullName>
    </recommendedName>
</protein>
<comment type="caution">
    <text evidence="1">The sequence shown here is derived from an EMBL/GenBank/DDBJ whole genome shotgun (WGS) entry which is preliminary data.</text>
</comment>
<organism evidence="1">
    <name type="scientific">marine sediment metagenome</name>
    <dbReference type="NCBI Taxonomy" id="412755"/>
    <lineage>
        <taxon>unclassified sequences</taxon>
        <taxon>metagenomes</taxon>
        <taxon>ecological metagenomes</taxon>
    </lineage>
</organism>
<evidence type="ECO:0008006" key="2">
    <source>
        <dbReference type="Google" id="ProtNLM"/>
    </source>
</evidence>
<dbReference type="AlphaFoldDB" id="A0A0F9FMF0"/>
<sequence length="129" mass="14314">VMFARAGLDALAVDMVAANCELLEINARNCGVQIDVRQTWIEDMESLPPRDTVLIKSDVEGAEDEVVRACYDIITSSHPALVLECSPEFESYYPTMIDDLRALGYSADWEGQAITGSTLGDTQKNIWFH</sequence>
<dbReference type="InterPro" id="IPR029063">
    <property type="entry name" value="SAM-dependent_MTases_sf"/>
</dbReference>
<evidence type="ECO:0000313" key="1">
    <source>
        <dbReference type="EMBL" id="KKL58460.1"/>
    </source>
</evidence>
<name>A0A0F9FMF0_9ZZZZ</name>